<sequence>MHLLFYNLQQQFSIHSTLCVATSTHIFAERHPEKKINGFLYGFSDIADCDRKYSMLQHRYQKRKLLLQTQSQRKLRRLHFRSITKAVSGIVGCIE</sequence>
<name>A0AAV4XE43_CAEEX</name>
<accession>A0AAV4XE43</accession>
<dbReference type="AlphaFoldDB" id="A0AAV4XE43"/>
<dbReference type="EMBL" id="BPLR01017492">
    <property type="protein sequence ID" value="GIY92073.1"/>
    <property type="molecule type" value="Genomic_DNA"/>
</dbReference>
<protein>
    <submittedName>
        <fullName evidence="1">Uncharacterized protein</fullName>
    </submittedName>
</protein>
<proteinExistence type="predicted"/>
<comment type="caution">
    <text evidence="1">The sequence shown here is derived from an EMBL/GenBank/DDBJ whole genome shotgun (WGS) entry which is preliminary data.</text>
</comment>
<evidence type="ECO:0000313" key="1">
    <source>
        <dbReference type="EMBL" id="GIY92073.1"/>
    </source>
</evidence>
<gene>
    <name evidence="1" type="ORF">CEXT_726641</name>
</gene>
<keyword evidence="2" id="KW-1185">Reference proteome</keyword>
<reference evidence="1 2" key="1">
    <citation type="submission" date="2021-06" db="EMBL/GenBank/DDBJ databases">
        <title>Caerostris extrusa draft genome.</title>
        <authorList>
            <person name="Kono N."/>
            <person name="Arakawa K."/>
        </authorList>
    </citation>
    <scope>NUCLEOTIDE SEQUENCE [LARGE SCALE GENOMIC DNA]</scope>
</reference>
<dbReference type="Proteomes" id="UP001054945">
    <property type="component" value="Unassembled WGS sequence"/>
</dbReference>
<evidence type="ECO:0000313" key="2">
    <source>
        <dbReference type="Proteomes" id="UP001054945"/>
    </source>
</evidence>
<organism evidence="1 2">
    <name type="scientific">Caerostris extrusa</name>
    <name type="common">Bark spider</name>
    <name type="synonym">Caerostris bankana</name>
    <dbReference type="NCBI Taxonomy" id="172846"/>
    <lineage>
        <taxon>Eukaryota</taxon>
        <taxon>Metazoa</taxon>
        <taxon>Ecdysozoa</taxon>
        <taxon>Arthropoda</taxon>
        <taxon>Chelicerata</taxon>
        <taxon>Arachnida</taxon>
        <taxon>Araneae</taxon>
        <taxon>Araneomorphae</taxon>
        <taxon>Entelegynae</taxon>
        <taxon>Araneoidea</taxon>
        <taxon>Araneidae</taxon>
        <taxon>Caerostris</taxon>
    </lineage>
</organism>